<accession>A0AC61RL92</accession>
<evidence type="ECO:0000313" key="1">
    <source>
        <dbReference type="EMBL" id="TGY81086.1"/>
    </source>
</evidence>
<proteinExistence type="predicted"/>
<protein>
    <submittedName>
        <fullName evidence="1">Uncharacterized protein</fullName>
    </submittedName>
</protein>
<dbReference type="Proteomes" id="UP000306319">
    <property type="component" value="Unassembled WGS sequence"/>
</dbReference>
<evidence type="ECO:0000313" key="2">
    <source>
        <dbReference type="Proteomes" id="UP000306319"/>
    </source>
</evidence>
<name>A0AC61RL92_9BACT</name>
<comment type="caution">
    <text evidence="1">The sequence shown here is derived from an EMBL/GenBank/DDBJ whole genome shotgun (WGS) entry which is preliminary data.</text>
</comment>
<sequence>MNLLEYIRLQNDELKKSSSRTTQEKTAQFVTTISGYCDADTDLRMAQTTPFVMGYGKSITDGSGKTYSPTVANECVERLRGTIRKAIRDKVIPNYDPIPEALDRLRNDVWGLEVKAESPVKIDLRLTDAVLTLTRKLTWIFANRSIAEQSDDPQQRRRLREETTDARAVLIYLFSLFFYGLDIESILRLKTSEPSENSECFIPKYGRALPIPAVALSLARMHNEGKICTTGDRLFSVISDTDTDAQIAAKAKRIMTRACKWLRRQEIPLATYPDTFSEWLSLAAETGAPAAAIETAIQCAVSGKFTEIDEQTWLDLNRSERSVATFLQHNWYVLCSYSTTFRGEKLRSFIARSGIFGTETEAYRRLYNPTDNTDERPTETSAISRFVFLKANPIEAMLIDRLRRDAALLRVSRTRQFAIVPQHEIEIFQVALRDFRDDVDLVDREEWIAAHRKEFAKSQKVIIHTGPFKGREATIIDIKTKQGSEPHYLLSLAHATFTIVATRTALALDAAP</sequence>
<gene>
    <name evidence="1" type="ORF">E5331_01510</name>
</gene>
<reference evidence="1" key="1">
    <citation type="submission" date="2019-04" db="EMBL/GenBank/DDBJ databases">
        <title>Microbes associate with the intestines of laboratory mice.</title>
        <authorList>
            <person name="Navarre W."/>
            <person name="Wong E."/>
            <person name="Huang K."/>
            <person name="Tropini C."/>
            <person name="Ng K."/>
            <person name="Yu B."/>
        </authorList>
    </citation>
    <scope>NUCLEOTIDE SEQUENCE</scope>
    <source>
        <strain evidence="1">NM04_E33</strain>
    </source>
</reference>
<keyword evidence="2" id="KW-1185">Reference proteome</keyword>
<organism evidence="1 2">
    <name type="scientific">Lepagella muris</name>
    <dbReference type="NCBI Taxonomy" id="3032870"/>
    <lineage>
        <taxon>Bacteria</taxon>
        <taxon>Pseudomonadati</taxon>
        <taxon>Bacteroidota</taxon>
        <taxon>Bacteroidia</taxon>
        <taxon>Bacteroidales</taxon>
        <taxon>Muribaculaceae</taxon>
        <taxon>Lepagella</taxon>
    </lineage>
</organism>
<dbReference type="EMBL" id="SRYB01000001">
    <property type="protein sequence ID" value="TGY81086.1"/>
    <property type="molecule type" value="Genomic_DNA"/>
</dbReference>